<evidence type="ECO:0000313" key="2">
    <source>
        <dbReference type="Proteomes" id="UP000270261"/>
    </source>
</evidence>
<proteinExistence type="predicted"/>
<evidence type="ECO:0000313" key="1">
    <source>
        <dbReference type="EMBL" id="RRN45089.1"/>
    </source>
</evidence>
<name>A0A426FQU3_9BURK</name>
<gene>
    <name evidence="1" type="ORF">EHV23_02205</name>
</gene>
<protein>
    <recommendedName>
        <fullName evidence="3">DUF4124 domain-containing protein</fullName>
    </recommendedName>
</protein>
<keyword evidence="2" id="KW-1185">Reference proteome</keyword>
<comment type="caution">
    <text evidence="1">The sequence shown here is derived from an EMBL/GenBank/DDBJ whole genome shotgun (WGS) entry which is preliminary data.</text>
</comment>
<dbReference type="Proteomes" id="UP000270261">
    <property type="component" value="Unassembled WGS sequence"/>
</dbReference>
<reference evidence="1 2" key="1">
    <citation type="submission" date="2018-11" db="EMBL/GenBank/DDBJ databases">
        <title>Genome sequencing of Lautropia sp. KCOM 2505 (= ChDC F240).</title>
        <authorList>
            <person name="Kook J.-K."/>
            <person name="Park S.-N."/>
            <person name="Lim Y.K."/>
        </authorList>
    </citation>
    <scope>NUCLEOTIDE SEQUENCE [LARGE SCALE GENOMIC DNA]</scope>
    <source>
        <strain evidence="1 2">KCOM 2505</strain>
    </source>
</reference>
<sequence>MKSQFTAGRIPAAAAGVQARGAQAAASRSSRVVLSCAALALGGLLVAGNARAESVTRVYQSRMPDGSVVFGDKPAQGAVQHEGRDYRLPDAPPAATLEAERRNWSEQNRAFEQRYTDRLAIEAAKRQQAQQDALLKALVGGLSVALSPSDTLLYGGVPVWGPGARPVPPMVGQGSAYRSSPGAVNGRGAPFLSSGFQAHGPN</sequence>
<dbReference type="AlphaFoldDB" id="A0A426FQU3"/>
<organism evidence="1 2">
    <name type="scientific">Lautropia dentalis</name>
    <dbReference type="NCBI Taxonomy" id="2490857"/>
    <lineage>
        <taxon>Bacteria</taxon>
        <taxon>Pseudomonadati</taxon>
        <taxon>Pseudomonadota</taxon>
        <taxon>Betaproteobacteria</taxon>
        <taxon>Burkholderiales</taxon>
        <taxon>Burkholderiaceae</taxon>
        <taxon>Lautropia</taxon>
    </lineage>
</organism>
<evidence type="ECO:0008006" key="3">
    <source>
        <dbReference type="Google" id="ProtNLM"/>
    </source>
</evidence>
<accession>A0A426FQU3</accession>
<dbReference type="RefSeq" id="WP_125094520.1">
    <property type="nucleotide sequence ID" value="NZ_RRUE01000001.1"/>
</dbReference>
<dbReference type="OrthoDB" id="9947258at2"/>
<dbReference type="EMBL" id="RRUE01000001">
    <property type="protein sequence ID" value="RRN45089.1"/>
    <property type="molecule type" value="Genomic_DNA"/>
</dbReference>